<name>H2ZG00_CIOSA</name>
<feature type="compositionally biased region" description="Polar residues" evidence="18">
    <location>
        <begin position="915"/>
        <end position="935"/>
    </location>
</feature>
<sequence length="1170" mass="128772">MVKIKQVNVAANYAWSPAENHPVYIAAGTAAQQLDATFSSNAKLELYAVDMADESYTVKCAGTIETENRFQKVVWGSNYTDGAHTSGLIVCGTDKGNIEIYNPEKILENEADCVLTTSKHTGPVRSLDFNNFQKNLFASGANDSEIFIWDLKNPTNPMTPGAKTQPTSAVGALAWNKQVQHILASTSSLTSGPCCVVWDLRKNEPIIKVQDPSGRMQCSDVTWHPDVATQLVLSSEDDHLPVVQLWDLRFATSPMKVLEKHSKGVLSVSWCKQDADLLLTCGKDNQVYCWNPNSSPPEILCELETGAQWCFDVQWCPRNPNVVSTGSFDGVIAIHSIMGGCAPVDSANQNQAQRNKITDAFGSDAFAGEAPNQQQQQPKAKSVPLKKPPKWMRRPCAASFSFGGKLVSFGNNPPAENQHQQPNHRVVKISQVVTEEKLLERSAELRRALADDAQCTDYCRKKLADAQNEFEEDFWSFLKVNFESEPRKEFLQLLGYNKVDLKAKVSFYLEYGSGDGLNSDAGSSNGLDAFDQIAVAQESKQQEKSSCTSVVFKLRLLFQSNTPKSIKISRYIDSMISQALLIGDYEAAVDLCLHSNRMADAIVVAMAGGPELMEKTQKRYFEANESKISRLLSAVVMKNWGDVVKSCDLENWKEALASLLTYASPDELITLCDELGARLEKHPDLKSNACLCYICSGNIEQLVRSWNNVKPENNSNDIQDLIEKMMVLHRVVEQRSGGRSAASMGETASEKLSEYAHMLAAQGQLNAAMEMLPASSDKISIQILRDRLFHSQGDDVAGYQPPVFPFARDGVRGGLYNNQQNQQRGYQPTPATQPVRSQYNQQVTSPFIAFKPVHGCREYNASKYRNNRHICPPRNQMYQPAQQRPAATPNRPQDVNPYARPNQAPTYSGKGCVGTTPQAPTSMFTPQPVSMSTPQVPGLMPVSESTDPPSYQPYMAPVSAPQAVPQPMGNPPGPPSNGYTPDAERKHSSGGWNDPPALDPNRIPKKKKMMQPGSSPMMQPGTSPIMPGVYPSSAPMQNIPPSAAPAPSVQTGALKGAPKAPIPTEHQILQTQFDELIKKAMNQNNNQQIKRKLDECSRRIEFLYDKLRGNSLSPNIIGGLHQVAQSVASRDYAGGLRHHTHIVTHSNFSEISAFMPGLKSLLQIAGQLRI</sequence>
<keyword evidence="10" id="KW-0653">Protein transport</keyword>
<dbReference type="GO" id="GO:0005789">
    <property type="term" value="C:endoplasmic reticulum membrane"/>
    <property type="evidence" value="ECO:0007669"/>
    <property type="project" value="UniProtKB-SubCell"/>
</dbReference>
<evidence type="ECO:0000259" key="19">
    <source>
        <dbReference type="Pfam" id="PF12931"/>
    </source>
</evidence>
<evidence type="ECO:0000256" key="7">
    <source>
        <dbReference type="ARBA" id="ARBA00022737"/>
    </source>
</evidence>
<comment type="function">
    <text evidence="13">Component of the coat protein complex II (COPII) which promotes the formation of transport vesicles from the endoplasmic reticulum (ER). The coat has two main functions, the physical deformation of the endoplasmic reticulum membrane into vesicles and the selection of cargo molecules.</text>
</comment>
<dbReference type="GO" id="GO:0090110">
    <property type="term" value="P:COPII-coated vesicle cargo loading"/>
    <property type="evidence" value="ECO:0007669"/>
    <property type="project" value="TreeGrafter"/>
</dbReference>
<dbReference type="GO" id="GO:0015031">
    <property type="term" value="P:protein transport"/>
    <property type="evidence" value="ECO:0007669"/>
    <property type="project" value="UniProtKB-KW"/>
</dbReference>
<dbReference type="Gene3D" id="2.130.10.10">
    <property type="entry name" value="YVTN repeat-like/Quinoprotein amine dehydrogenase"/>
    <property type="match status" value="1"/>
</dbReference>
<dbReference type="AlphaFoldDB" id="H2ZG00"/>
<evidence type="ECO:0000256" key="16">
    <source>
        <dbReference type="ARBA" id="ARBA00043112"/>
    </source>
</evidence>
<dbReference type="GO" id="GO:0005198">
    <property type="term" value="F:structural molecule activity"/>
    <property type="evidence" value="ECO:0007669"/>
    <property type="project" value="TreeGrafter"/>
</dbReference>
<evidence type="ECO:0000256" key="8">
    <source>
        <dbReference type="ARBA" id="ARBA00022824"/>
    </source>
</evidence>
<dbReference type="Gene3D" id="1.25.40.1030">
    <property type="match status" value="1"/>
</dbReference>
<dbReference type="PANTHER" id="PTHR13923">
    <property type="entry name" value="SEC31-RELATED PROTEIN"/>
    <property type="match status" value="1"/>
</dbReference>
<feature type="domain" description="Sec16 Sec23-binding" evidence="19">
    <location>
        <begin position="576"/>
        <end position="702"/>
    </location>
</feature>
<keyword evidence="11" id="KW-0472">Membrane</keyword>
<dbReference type="SUPFAM" id="SSF50978">
    <property type="entry name" value="WD40 repeat-like"/>
    <property type="match status" value="1"/>
</dbReference>
<evidence type="ECO:0000256" key="4">
    <source>
        <dbReference type="ARBA" id="ARBA00022448"/>
    </source>
</evidence>
<dbReference type="GO" id="GO:0007029">
    <property type="term" value="P:endoplasmic reticulum organization"/>
    <property type="evidence" value="ECO:0007669"/>
    <property type="project" value="TreeGrafter"/>
</dbReference>
<dbReference type="PROSITE" id="PS50294">
    <property type="entry name" value="WD_REPEATS_REGION"/>
    <property type="match status" value="1"/>
</dbReference>
<dbReference type="PROSITE" id="PS50082">
    <property type="entry name" value="WD_REPEATS_2"/>
    <property type="match status" value="2"/>
</dbReference>
<dbReference type="SMART" id="SM00320">
    <property type="entry name" value="WD40"/>
    <property type="match status" value="6"/>
</dbReference>
<comment type="similarity">
    <text evidence="3">Belongs to the WD repeat SEC31 family.</text>
</comment>
<dbReference type="FunFam" id="2.130.10.10:FF:000009">
    <property type="entry name" value="Protein transport protein Sec31A isoform A"/>
    <property type="match status" value="1"/>
</dbReference>
<evidence type="ECO:0000256" key="1">
    <source>
        <dbReference type="ARBA" id="ARBA00004180"/>
    </source>
</evidence>
<dbReference type="InterPro" id="IPR036322">
    <property type="entry name" value="WD40_repeat_dom_sf"/>
</dbReference>
<dbReference type="Pfam" id="PF00400">
    <property type="entry name" value="WD40"/>
    <property type="match status" value="2"/>
</dbReference>
<dbReference type="InterPro" id="IPR040251">
    <property type="entry name" value="SEC31-like"/>
</dbReference>
<evidence type="ECO:0000256" key="11">
    <source>
        <dbReference type="ARBA" id="ARBA00023136"/>
    </source>
</evidence>
<feature type="compositionally biased region" description="Low complexity" evidence="18">
    <location>
        <begin position="956"/>
        <end position="967"/>
    </location>
</feature>
<organism evidence="20 21">
    <name type="scientific">Ciona savignyi</name>
    <name type="common">Pacific transparent sea squirt</name>
    <dbReference type="NCBI Taxonomy" id="51511"/>
    <lineage>
        <taxon>Eukaryota</taxon>
        <taxon>Metazoa</taxon>
        <taxon>Chordata</taxon>
        <taxon>Tunicata</taxon>
        <taxon>Ascidiacea</taxon>
        <taxon>Phlebobranchia</taxon>
        <taxon>Cionidae</taxon>
        <taxon>Ciona</taxon>
    </lineage>
</organism>
<feature type="compositionally biased region" description="Low complexity" evidence="18">
    <location>
        <begin position="1010"/>
        <end position="1019"/>
    </location>
</feature>
<evidence type="ECO:0000256" key="2">
    <source>
        <dbReference type="ARBA" id="ARBA00004406"/>
    </source>
</evidence>
<reference evidence="20" key="2">
    <citation type="submission" date="2025-08" db="UniProtKB">
        <authorList>
            <consortium name="Ensembl"/>
        </authorList>
    </citation>
    <scope>IDENTIFICATION</scope>
</reference>
<dbReference type="FunFam" id="1.20.940.10:FF:000001">
    <property type="entry name" value="Protein transport protein Sec31A isoform A"/>
    <property type="match status" value="1"/>
</dbReference>
<evidence type="ECO:0000256" key="14">
    <source>
        <dbReference type="ARBA" id="ARBA00039468"/>
    </source>
</evidence>
<dbReference type="FunFam" id="1.25.40.1030:FF:000011">
    <property type="entry name" value="SEC31 homolog B, COPII coat complex component"/>
    <property type="match status" value="1"/>
</dbReference>
<dbReference type="PANTHER" id="PTHR13923:SF11">
    <property type="entry name" value="SECRETORY 31, ISOFORM D"/>
    <property type="match status" value="1"/>
</dbReference>
<feature type="region of interest" description="Disordered" evidence="18">
    <location>
        <begin position="879"/>
        <end position="898"/>
    </location>
</feature>
<feature type="region of interest" description="Disordered" evidence="18">
    <location>
        <begin position="368"/>
        <end position="390"/>
    </location>
</feature>
<accession>H2ZG00</accession>
<feature type="repeat" description="WD" evidence="17">
    <location>
        <begin position="258"/>
        <end position="291"/>
    </location>
</feature>
<feature type="region of interest" description="Disordered" evidence="18">
    <location>
        <begin position="914"/>
        <end position="1019"/>
    </location>
</feature>
<dbReference type="InterPro" id="IPR015943">
    <property type="entry name" value="WD40/YVTN_repeat-like_dom_sf"/>
</dbReference>
<evidence type="ECO:0000256" key="18">
    <source>
        <dbReference type="SAM" id="MobiDB-lite"/>
    </source>
</evidence>
<keyword evidence="7" id="KW-0677">Repeat</keyword>
<evidence type="ECO:0000256" key="3">
    <source>
        <dbReference type="ARBA" id="ARBA00009358"/>
    </source>
</evidence>
<evidence type="ECO:0000313" key="21">
    <source>
        <dbReference type="Proteomes" id="UP000007875"/>
    </source>
</evidence>
<keyword evidence="12" id="KW-0968">Cytoplasmic vesicle</keyword>
<keyword evidence="8" id="KW-0256">Endoplasmic reticulum</keyword>
<dbReference type="InterPro" id="IPR024298">
    <property type="entry name" value="Sec16_Sec23-bd"/>
</dbReference>
<evidence type="ECO:0000256" key="13">
    <source>
        <dbReference type="ARBA" id="ARBA00025471"/>
    </source>
</evidence>
<keyword evidence="21" id="KW-1185">Reference proteome</keyword>
<dbReference type="Ensembl" id="ENSCSAVT00000016697.1">
    <property type="protein sequence ID" value="ENSCSAVP00000016516.1"/>
    <property type="gene ID" value="ENSCSAVG00000009716.1"/>
</dbReference>
<dbReference type="Gene3D" id="1.20.940.10">
    <property type="entry name" value="Functional domain of the splicing factor Prp18"/>
    <property type="match status" value="1"/>
</dbReference>
<evidence type="ECO:0000256" key="10">
    <source>
        <dbReference type="ARBA" id="ARBA00022927"/>
    </source>
</evidence>
<evidence type="ECO:0000313" key="20">
    <source>
        <dbReference type="Ensembl" id="ENSCSAVP00000016516.1"/>
    </source>
</evidence>
<evidence type="ECO:0000256" key="15">
    <source>
        <dbReference type="ARBA" id="ARBA00041470"/>
    </source>
</evidence>
<keyword evidence="6 17" id="KW-0853">WD repeat</keyword>
<comment type="subcellular location">
    <subcellularLocation>
        <location evidence="1">Cytoplasmic vesicle membrane</location>
        <topology evidence="1">Peripheral membrane protein</topology>
        <orientation evidence="1">Cytoplasmic side</orientation>
    </subcellularLocation>
    <subcellularLocation>
        <location evidence="2">Endoplasmic reticulum membrane</location>
        <topology evidence="2">Peripheral membrane protein</topology>
    </subcellularLocation>
</comment>
<proteinExistence type="inferred from homology"/>
<dbReference type="Pfam" id="PF12931">
    <property type="entry name" value="TPR_Sec16"/>
    <property type="match status" value="1"/>
</dbReference>
<keyword evidence="5" id="KW-0963">Cytoplasm</keyword>
<protein>
    <recommendedName>
        <fullName evidence="14">Protein transport protein Sec31A</fullName>
    </recommendedName>
    <alternativeName>
        <fullName evidence="16">SEC31-like protein 1</fullName>
    </alternativeName>
    <alternativeName>
        <fullName evidence="15">SEC31-related protein A</fullName>
    </alternativeName>
</protein>
<dbReference type="GO" id="GO:0070971">
    <property type="term" value="C:endoplasmic reticulum exit site"/>
    <property type="evidence" value="ECO:0007669"/>
    <property type="project" value="TreeGrafter"/>
</dbReference>
<evidence type="ECO:0000256" key="6">
    <source>
        <dbReference type="ARBA" id="ARBA00022574"/>
    </source>
</evidence>
<keyword evidence="4" id="KW-0813">Transport</keyword>
<evidence type="ECO:0000256" key="12">
    <source>
        <dbReference type="ARBA" id="ARBA00023329"/>
    </source>
</evidence>
<dbReference type="InterPro" id="IPR001680">
    <property type="entry name" value="WD40_rpt"/>
</dbReference>
<evidence type="ECO:0000256" key="5">
    <source>
        <dbReference type="ARBA" id="ARBA00022490"/>
    </source>
</evidence>
<reference evidence="21" key="1">
    <citation type="submission" date="2003-08" db="EMBL/GenBank/DDBJ databases">
        <authorList>
            <person name="Birren B."/>
            <person name="Nusbaum C."/>
            <person name="Abebe A."/>
            <person name="Abouelleil A."/>
            <person name="Adekoya E."/>
            <person name="Ait-zahra M."/>
            <person name="Allen N."/>
            <person name="Allen T."/>
            <person name="An P."/>
            <person name="Anderson M."/>
            <person name="Anderson S."/>
            <person name="Arachchi H."/>
            <person name="Armbruster J."/>
            <person name="Bachantsang P."/>
            <person name="Baldwin J."/>
            <person name="Barry A."/>
            <person name="Bayul T."/>
            <person name="Blitshsteyn B."/>
            <person name="Bloom T."/>
            <person name="Blye J."/>
            <person name="Boguslavskiy L."/>
            <person name="Borowsky M."/>
            <person name="Boukhgalter B."/>
            <person name="Brunache A."/>
            <person name="Butler J."/>
            <person name="Calixte N."/>
            <person name="Calvo S."/>
            <person name="Camarata J."/>
            <person name="Campo K."/>
            <person name="Chang J."/>
            <person name="Cheshatsang Y."/>
            <person name="Citroen M."/>
            <person name="Collymore A."/>
            <person name="Considine T."/>
            <person name="Cook A."/>
            <person name="Cooke P."/>
            <person name="Corum B."/>
            <person name="Cuomo C."/>
            <person name="David R."/>
            <person name="Dawoe T."/>
            <person name="Degray S."/>
            <person name="Dodge S."/>
            <person name="Dooley K."/>
            <person name="Dorje P."/>
            <person name="Dorjee K."/>
            <person name="Dorris L."/>
            <person name="Duffey N."/>
            <person name="Dupes A."/>
            <person name="Elkins T."/>
            <person name="Engels R."/>
            <person name="Erickson J."/>
            <person name="Farina A."/>
            <person name="Faro S."/>
            <person name="Ferreira P."/>
            <person name="Fischer H."/>
            <person name="Fitzgerald M."/>
            <person name="Foley K."/>
            <person name="Gage D."/>
            <person name="Galagan J."/>
            <person name="Gearin G."/>
            <person name="Gnerre S."/>
            <person name="Gnirke A."/>
            <person name="Goyette A."/>
            <person name="Graham J."/>
            <person name="Grandbois E."/>
            <person name="Gyaltsen K."/>
            <person name="Hafez N."/>
            <person name="Hagopian D."/>
            <person name="Hagos B."/>
            <person name="Hall J."/>
            <person name="Hatcher B."/>
            <person name="Heller A."/>
            <person name="Higgins H."/>
            <person name="Honan T."/>
            <person name="Horn A."/>
            <person name="Houde N."/>
            <person name="Hughes L."/>
            <person name="Hulme W."/>
            <person name="Husby E."/>
            <person name="Iliev I."/>
            <person name="Jaffe D."/>
            <person name="Jones C."/>
            <person name="Kamal M."/>
            <person name="Kamat A."/>
            <person name="Kamvysselis M."/>
            <person name="Karlsson E."/>
            <person name="Kells C."/>
            <person name="Kieu A."/>
            <person name="Kisner P."/>
            <person name="Kodira C."/>
            <person name="Kulbokas E."/>
            <person name="Labutti K."/>
            <person name="Lama D."/>
            <person name="Landers T."/>
            <person name="Leger J."/>
            <person name="Levine S."/>
            <person name="Lewis D."/>
            <person name="Lewis T."/>
            <person name="Lindblad-toh K."/>
            <person name="Liu X."/>
            <person name="Lokyitsang T."/>
            <person name="Lokyitsang Y."/>
            <person name="Lucien O."/>
            <person name="Lui A."/>
            <person name="Ma L.J."/>
            <person name="Mabbitt R."/>
            <person name="Macdonald J."/>
            <person name="Maclean C."/>
            <person name="Major J."/>
            <person name="Manning J."/>
            <person name="Marabella R."/>
            <person name="Maru K."/>
            <person name="Matthews C."/>
            <person name="Mauceli E."/>
            <person name="Mccarthy M."/>
            <person name="Mcdonough S."/>
            <person name="Mcghee T."/>
            <person name="Meldrim J."/>
            <person name="Meneus L."/>
            <person name="Mesirov J."/>
            <person name="Mihalev A."/>
            <person name="Mihova T."/>
            <person name="Mikkelsen T."/>
            <person name="Mlenga V."/>
            <person name="Moru K."/>
            <person name="Mozes J."/>
            <person name="Mulrain L."/>
            <person name="Munson G."/>
            <person name="Naylor J."/>
            <person name="Newes C."/>
            <person name="Nguyen C."/>
            <person name="Nguyen N."/>
            <person name="Nguyen T."/>
            <person name="Nicol R."/>
            <person name="Nielsen C."/>
            <person name="Nizzari M."/>
            <person name="Norbu C."/>
            <person name="Norbu N."/>
            <person name="O'donnell P."/>
            <person name="Okoawo O."/>
            <person name="O'leary S."/>
            <person name="Omotosho B."/>
            <person name="O'neill K."/>
            <person name="Osman S."/>
            <person name="Parker S."/>
            <person name="Perrin D."/>
            <person name="Phunkhang P."/>
            <person name="Piqani B."/>
            <person name="Purcell S."/>
            <person name="Rachupka T."/>
            <person name="Ramasamy U."/>
            <person name="Rameau R."/>
            <person name="Ray V."/>
            <person name="Raymond C."/>
            <person name="Retta R."/>
            <person name="Richardson S."/>
            <person name="Rise C."/>
            <person name="Rodriguez J."/>
            <person name="Rogers J."/>
            <person name="Rogov P."/>
            <person name="Rutman M."/>
            <person name="Schupbach R."/>
            <person name="Seaman C."/>
            <person name="Settipalli S."/>
            <person name="Sharpe T."/>
            <person name="Sheridan J."/>
            <person name="Sherpa N."/>
            <person name="Shi J."/>
            <person name="Smirnov S."/>
            <person name="Smith C."/>
            <person name="Sougnez C."/>
            <person name="Spencer B."/>
            <person name="Stalker J."/>
            <person name="Stange-thomann N."/>
            <person name="Stavropoulos S."/>
            <person name="Stetson K."/>
            <person name="Stone C."/>
            <person name="Stone S."/>
            <person name="Stubbs M."/>
            <person name="Talamas J."/>
            <person name="Tchuinga P."/>
            <person name="Tenzing P."/>
            <person name="Tesfaye S."/>
            <person name="Theodore J."/>
            <person name="Thoulutsang Y."/>
            <person name="Topham K."/>
            <person name="Towey S."/>
            <person name="Tsamla T."/>
            <person name="Tsomo N."/>
            <person name="Vallee D."/>
            <person name="Vassiliev H."/>
            <person name="Venkataraman V."/>
            <person name="Vinson J."/>
            <person name="Vo A."/>
            <person name="Wade C."/>
            <person name="Wang S."/>
            <person name="Wangchuk T."/>
            <person name="Wangdi T."/>
            <person name="Whittaker C."/>
            <person name="Wilkinson J."/>
            <person name="Wu Y."/>
            <person name="Wyman D."/>
            <person name="Yadav S."/>
            <person name="Yang S."/>
            <person name="Yang X."/>
            <person name="Yeager S."/>
            <person name="Yee E."/>
            <person name="Young G."/>
            <person name="Zainoun J."/>
            <person name="Zembeck L."/>
            <person name="Zimmer A."/>
            <person name="Zody M."/>
            <person name="Lander E."/>
        </authorList>
    </citation>
    <scope>NUCLEOTIDE SEQUENCE [LARGE SCALE GENOMIC DNA]</scope>
</reference>
<dbReference type="GO" id="GO:0030127">
    <property type="term" value="C:COPII vesicle coat"/>
    <property type="evidence" value="ECO:0007669"/>
    <property type="project" value="TreeGrafter"/>
</dbReference>
<evidence type="ECO:0000256" key="9">
    <source>
        <dbReference type="ARBA" id="ARBA00022892"/>
    </source>
</evidence>
<feature type="repeat" description="WD" evidence="17">
    <location>
        <begin position="117"/>
        <end position="159"/>
    </location>
</feature>
<dbReference type="GeneTree" id="ENSGT00390000003175"/>
<dbReference type="Proteomes" id="UP000007875">
    <property type="component" value="Unassembled WGS sequence"/>
</dbReference>
<evidence type="ECO:0000256" key="17">
    <source>
        <dbReference type="PROSITE-ProRule" id="PRU00221"/>
    </source>
</evidence>
<keyword evidence="9" id="KW-0931">ER-Golgi transport</keyword>
<reference evidence="20" key="3">
    <citation type="submission" date="2025-09" db="UniProtKB">
        <authorList>
            <consortium name="Ensembl"/>
        </authorList>
    </citation>
    <scope>IDENTIFICATION</scope>
</reference>